<evidence type="ECO:0000256" key="1">
    <source>
        <dbReference type="SAM" id="MobiDB-lite"/>
    </source>
</evidence>
<accession>A0A6G4WSI9</accession>
<dbReference type="EMBL" id="JAAKZZ010000046">
    <property type="protein sequence ID" value="NGO68165.1"/>
    <property type="molecule type" value="Genomic_DNA"/>
</dbReference>
<proteinExistence type="predicted"/>
<keyword evidence="3" id="KW-1185">Reference proteome</keyword>
<organism evidence="2 3">
    <name type="scientific">Streptomyces boncukensis</name>
    <dbReference type="NCBI Taxonomy" id="2711219"/>
    <lineage>
        <taxon>Bacteria</taxon>
        <taxon>Bacillati</taxon>
        <taxon>Actinomycetota</taxon>
        <taxon>Actinomycetes</taxon>
        <taxon>Kitasatosporales</taxon>
        <taxon>Streptomycetaceae</taxon>
        <taxon>Streptomyces</taxon>
    </lineage>
</organism>
<feature type="region of interest" description="Disordered" evidence="1">
    <location>
        <begin position="91"/>
        <end position="138"/>
    </location>
</feature>
<dbReference type="Gene3D" id="3.20.20.140">
    <property type="entry name" value="Metal-dependent hydrolases"/>
    <property type="match status" value="1"/>
</dbReference>
<dbReference type="SUPFAM" id="SSF51556">
    <property type="entry name" value="Metallo-dependent hydrolases"/>
    <property type="match status" value="1"/>
</dbReference>
<name>A0A6G4WSI9_9ACTN</name>
<dbReference type="AlphaFoldDB" id="A0A6G4WSI9"/>
<dbReference type="RefSeq" id="WP_165297819.1">
    <property type="nucleotide sequence ID" value="NZ_JAAKZZ010000046.1"/>
</dbReference>
<feature type="compositionally biased region" description="Low complexity" evidence="1">
    <location>
        <begin position="94"/>
        <end position="103"/>
    </location>
</feature>
<dbReference type="InterPro" id="IPR032466">
    <property type="entry name" value="Metal_Hydrolase"/>
</dbReference>
<evidence type="ECO:0000313" key="3">
    <source>
        <dbReference type="Proteomes" id="UP000477722"/>
    </source>
</evidence>
<reference evidence="2 3" key="1">
    <citation type="submission" date="2020-02" db="EMBL/GenBank/DDBJ databases">
        <title>Whole-genome analyses of novel actinobacteria.</title>
        <authorList>
            <person name="Sahin N."/>
            <person name="Tatar D."/>
        </authorList>
    </citation>
    <scope>NUCLEOTIDE SEQUENCE [LARGE SCALE GENOMIC DNA]</scope>
    <source>
        <strain evidence="2 3">SB3404</strain>
    </source>
</reference>
<sequence length="138" mass="14707">MGPQRGFRVRRYSAVPAGRRFQAEILDPAAHVAAMDQRGIDVEVVSSSTVNAGCEWAGPRTDLALNQRLNDADAQAQQAHSGRVLGSITLPLQAPGLGTPGARRAGRGRRLRRTLPGPLPRTGHCRQGLDRSPAAGTR</sequence>
<dbReference type="Proteomes" id="UP000477722">
    <property type="component" value="Unassembled WGS sequence"/>
</dbReference>
<protein>
    <submittedName>
        <fullName evidence="2">Uncharacterized protein</fullName>
    </submittedName>
</protein>
<gene>
    <name evidence="2" type="ORF">G5C65_07325</name>
</gene>
<comment type="caution">
    <text evidence="2">The sequence shown here is derived from an EMBL/GenBank/DDBJ whole genome shotgun (WGS) entry which is preliminary data.</text>
</comment>
<feature type="compositionally biased region" description="Basic residues" evidence="1">
    <location>
        <begin position="104"/>
        <end position="113"/>
    </location>
</feature>
<evidence type="ECO:0000313" key="2">
    <source>
        <dbReference type="EMBL" id="NGO68165.1"/>
    </source>
</evidence>